<evidence type="ECO:0008006" key="3">
    <source>
        <dbReference type="Google" id="ProtNLM"/>
    </source>
</evidence>
<reference evidence="1 2" key="1">
    <citation type="submission" date="2021-08" db="EMBL/GenBank/DDBJ databases">
        <title>Novel members of of the genus Stenotrophomonas from differernt environment.</title>
        <authorList>
            <person name="Deng Y."/>
        </authorList>
    </citation>
    <scope>NUCLEOTIDE SEQUENCE [LARGE SCALE GENOMIC DNA]</scope>
    <source>
        <strain evidence="1 2">CPCC 101365</strain>
    </source>
</reference>
<comment type="caution">
    <text evidence="1">The sequence shown here is derived from an EMBL/GenBank/DDBJ whole genome shotgun (WGS) entry which is preliminary data.</text>
</comment>
<dbReference type="EMBL" id="JAIKTS010000003">
    <property type="protein sequence ID" value="MCL7715013.1"/>
    <property type="molecule type" value="Genomic_DNA"/>
</dbReference>
<protein>
    <recommendedName>
        <fullName evidence="3">GTP-binding protein</fullName>
    </recommendedName>
</protein>
<proteinExistence type="predicted"/>
<dbReference type="CDD" id="cd00882">
    <property type="entry name" value="Ras_like_GTPase"/>
    <property type="match status" value="1"/>
</dbReference>
<organism evidence="1 2">
    <name type="scientific">Stenotrophomonas mori</name>
    <dbReference type="NCBI Taxonomy" id="2871096"/>
    <lineage>
        <taxon>Bacteria</taxon>
        <taxon>Pseudomonadati</taxon>
        <taxon>Pseudomonadota</taxon>
        <taxon>Gammaproteobacteria</taxon>
        <taxon>Lysobacterales</taxon>
        <taxon>Lysobacteraceae</taxon>
        <taxon>Stenotrophomonas</taxon>
    </lineage>
</organism>
<sequence>MTAAKDWSVAIMGPVGSGKTTVVRTASDIATVDTEVRLSASGEGDKPTTTVAMDMGTLELGEGARVRLLGAPGQARFDYMWDILLAQARAAIVLVDGTAADAERQLQHYLAQVTQRTVARGRALSAVLIGITRADRGQAVELERFRLRTRAGDCPCSVCQPPVVAVDTRDRGSVARLLLVATALLEMSERFPEAALHERLG</sequence>
<dbReference type="Proteomes" id="UP001431235">
    <property type="component" value="Unassembled WGS sequence"/>
</dbReference>
<dbReference type="PANTHER" id="PTHR42708:SF1">
    <property type="entry name" value="GLIDING MOTILITY PROTEIN MGLA"/>
    <property type="match status" value="1"/>
</dbReference>
<name>A0ABT0SI46_9GAMM</name>
<evidence type="ECO:0000313" key="2">
    <source>
        <dbReference type="Proteomes" id="UP001431235"/>
    </source>
</evidence>
<accession>A0ABT0SI46</accession>
<keyword evidence="2" id="KW-1185">Reference proteome</keyword>
<dbReference type="InterPro" id="IPR027417">
    <property type="entry name" value="P-loop_NTPase"/>
</dbReference>
<evidence type="ECO:0000313" key="1">
    <source>
        <dbReference type="EMBL" id="MCL7715013.1"/>
    </source>
</evidence>
<dbReference type="RefSeq" id="WP_250064295.1">
    <property type="nucleotide sequence ID" value="NZ_JAIKTS010000003.1"/>
</dbReference>
<gene>
    <name evidence="1" type="ORF">K5L01_10180</name>
</gene>
<dbReference type="InterPro" id="IPR052705">
    <property type="entry name" value="Gliding_Motility_GTPase"/>
</dbReference>
<dbReference type="SUPFAM" id="SSF52540">
    <property type="entry name" value="P-loop containing nucleoside triphosphate hydrolases"/>
    <property type="match status" value="1"/>
</dbReference>
<dbReference type="Gene3D" id="3.40.50.300">
    <property type="entry name" value="P-loop containing nucleotide triphosphate hydrolases"/>
    <property type="match status" value="1"/>
</dbReference>
<dbReference type="PANTHER" id="PTHR42708">
    <property type="entry name" value="ATP/GTP-BINDING PROTEIN-RELATED"/>
    <property type="match status" value="1"/>
</dbReference>